<organism evidence="1 2">
    <name type="scientific">Actinomadura vinacea</name>
    <dbReference type="NCBI Taxonomy" id="115336"/>
    <lineage>
        <taxon>Bacteria</taxon>
        <taxon>Bacillati</taxon>
        <taxon>Actinomycetota</taxon>
        <taxon>Actinomycetes</taxon>
        <taxon>Streptosporangiales</taxon>
        <taxon>Thermomonosporaceae</taxon>
        <taxon>Actinomadura</taxon>
    </lineage>
</organism>
<comment type="caution">
    <text evidence="1">The sequence shown here is derived from an EMBL/GenBank/DDBJ whole genome shotgun (WGS) entry which is preliminary data.</text>
</comment>
<sequence length="274" mass="30836">MAVERIHWEDLPARARWEVETKTGTVYSTETVSEGLNSAIAAILTTETGRVFVKGLHRDYPRRWTQDREAAINSAISHLSPRLLWRVEDEWDLLGFEVVDGRHADYTPGSADLPLLVSTMADLGKVPCPDLPVKLAEQRWESYVSDPAYVRLFEGDRLLHTDYNPVNVLISDGRALLIDWAWPTRGAGWIDPACLIIRLIAGGHTAAQAEVVVHAHAFRGLRASTPMEVPRSSATRRCRCRRPAPARCLSASPRPRSTRRRWGCVWGCCRMCCR</sequence>
<gene>
    <name evidence="1" type="ORF">GCM10010191_80540</name>
</gene>
<dbReference type="Proteomes" id="UP001501231">
    <property type="component" value="Unassembled WGS sequence"/>
</dbReference>
<protein>
    <recommendedName>
        <fullName evidence="3">Aminoglycoside phosphotransferase domain-containing protein</fullName>
    </recommendedName>
</protein>
<accession>A0ABN3K5Y7</accession>
<evidence type="ECO:0008006" key="3">
    <source>
        <dbReference type="Google" id="ProtNLM"/>
    </source>
</evidence>
<name>A0ABN3K5Y7_9ACTN</name>
<reference evidence="2" key="1">
    <citation type="journal article" date="2019" name="Int. J. Syst. Evol. Microbiol.">
        <title>The Global Catalogue of Microorganisms (GCM) 10K type strain sequencing project: providing services to taxonomists for standard genome sequencing and annotation.</title>
        <authorList>
            <consortium name="The Broad Institute Genomics Platform"/>
            <consortium name="The Broad Institute Genome Sequencing Center for Infectious Disease"/>
            <person name="Wu L."/>
            <person name="Ma J."/>
        </authorList>
    </citation>
    <scope>NUCLEOTIDE SEQUENCE [LARGE SCALE GENOMIC DNA]</scope>
    <source>
        <strain evidence="2">JCM 3325</strain>
    </source>
</reference>
<dbReference type="RefSeq" id="WP_344596474.1">
    <property type="nucleotide sequence ID" value="NZ_BAAARW010000038.1"/>
</dbReference>
<dbReference type="Gene3D" id="3.90.1200.10">
    <property type="match status" value="1"/>
</dbReference>
<dbReference type="InterPro" id="IPR011009">
    <property type="entry name" value="Kinase-like_dom_sf"/>
</dbReference>
<dbReference type="SUPFAM" id="SSF56112">
    <property type="entry name" value="Protein kinase-like (PK-like)"/>
    <property type="match status" value="1"/>
</dbReference>
<evidence type="ECO:0000313" key="2">
    <source>
        <dbReference type="Proteomes" id="UP001501231"/>
    </source>
</evidence>
<keyword evidence="2" id="KW-1185">Reference proteome</keyword>
<evidence type="ECO:0000313" key="1">
    <source>
        <dbReference type="EMBL" id="GAA2450487.1"/>
    </source>
</evidence>
<dbReference type="EMBL" id="BAAARW010000038">
    <property type="protein sequence ID" value="GAA2450487.1"/>
    <property type="molecule type" value="Genomic_DNA"/>
</dbReference>
<proteinExistence type="predicted"/>